<dbReference type="SMART" id="SM00354">
    <property type="entry name" value="HTH_LACI"/>
    <property type="match status" value="1"/>
</dbReference>
<dbReference type="GO" id="GO:0003700">
    <property type="term" value="F:DNA-binding transcription factor activity"/>
    <property type="evidence" value="ECO:0007669"/>
    <property type="project" value="TreeGrafter"/>
</dbReference>
<protein>
    <submittedName>
        <fullName evidence="5">LacI family transcriptional regulator</fullName>
    </submittedName>
</protein>
<sequence>MDTGSGKRGKKPRRVRLEDIAKKVGVSLSTVSRALSGEKGVRDDVRIRILEAAKTANYALPNPTPGTKVILAASSAAMIDYVRNQFTLYVLEGIRERAQTLGIDIVTRPIANEAEERRVLEEARTDPEVAGLLFLTVDDERMLAATRDVGKPVVLVNGDDPFMRLSSVTPCNRSAAQVATDYLIDQGHERILFLMRPGRRTIVRRLEGWQDALAHRGLPHPEDLVMAVDDWLPELAQQAIADRIAARGLDFTAVLAAGESLAVGTMAALQSAGYSVPDDVSVMGMDDLPQAAFLNPPLTTVHIPAREIGMTAVDLLRDICSGMPALPRRIELACHIIERQSVGPRRRTEQESD</sequence>
<keyword evidence="6" id="KW-1185">Reference proteome</keyword>
<dbReference type="InterPro" id="IPR028082">
    <property type="entry name" value="Peripla_BP_I"/>
</dbReference>
<keyword evidence="1" id="KW-0805">Transcription regulation</keyword>
<dbReference type="EMBL" id="JOKJ01000020">
    <property type="protein sequence ID" value="KEQ05366.1"/>
    <property type="molecule type" value="Genomic_DNA"/>
</dbReference>
<keyword evidence="3" id="KW-0804">Transcription</keyword>
<dbReference type="PROSITE" id="PS00356">
    <property type="entry name" value="HTH_LACI_1"/>
    <property type="match status" value="1"/>
</dbReference>
<accession>A0A922NYV6</accession>
<dbReference type="PANTHER" id="PTHR30146">
    <property type="entry name" value="LACI-RELATED TRANSCRIPTIONAL REPRESSOR"/>
    <property type="match status" value="1"/>
</dbReference>
<gene>
    <name evidence="5" type="ORF">GV68_10960</name>
</gene>
<dbReference type="CDD" id="cd01392">
    <property type="entry name" value="HTH_LacI"/>
    <property type="match status" value="1"/>
</dbReference>
<dbReference type="PROSITE" id="PS50932">
    <property type="entry name" value="HTH_LACI_2"/>
    <property type="match status" value="1"/>
</dbReference>
<proteinExistence type="predicted"/>
<evidence type="ECO:0000313" key="6">
    <source>
        <dbReference type="Proteomes" id="UP000052167"/>
    </source>
</evidence>
<evidence type="ECO:0000313" key="5">
    <source>
        <dbReference type="EMBL" id="KEQ05366.1"/>
    </source>
</evidence>
<dbReference type="SUPFAM" id="SSF53822">
    <property type="entry name" value="Periplasmic binding protein-like I"/>
    <property type="match status" value="1"/>
</dbReference>
<dbReference type="Pfam" id="PF13377">
    <property type="entry name" value="Peripla_BP_3"/>
    <property type="match status" value="1"/>
</dbReference>
<evidence type="ECO:0000259" key="4">
    <source>
        <dbReference type="PROSITE" id="PS50932"/>
    </source>
</evidence>
<dbReference type="InterPro" id="IPR010982">
    <property type="entry name" value="Lambda_DNA-bd_dom_sf"/>
</dbReference>
<evidence type="ECO:0000256" key="2">
    <source>
        <dbReference type="ARBA" id="ARBA00023125"/>
    </source>
</evidence>
<dbReference type="AlphaFoldDB" id="A0A922NYV6"/>
<evidence type="ECO:0000256" key="3">
    <source>
        <dbReference type="ARBA" id="ARBA00023163"/>
    </source>
</evidence>
<reference evidence="5 6" key="1">
    <citation type="submission" date="2014-06" db="EMBL/GenBank/DDBJ databases">
        <title>Rhizobium pelagicum/R2-400B4.</title>
        <authorList>
            <person name="Kimes N.E."/>
            <person name="Lopez-Perez M."/>
        </authorList>
    </citation>
    <scope>NUCLEOTIDE SEQUENCE [LARGE SCALE GENOMIC DNA]</scope>
    <source>
        <strain evidence="5 6">R2-400B4</strain>
    </source>
</reference>
<dbReference type="Pfam" id="PF00356">
    <property type="entry name" value="LacI"/>
    <property type="match status" value="1"/>
</dbReference>
<dbReference type="RefSeq" id="WP_037162651.1">
    <property type="nucleotide sequence ID" value="NZ_JOKI01000003.1"/>
</dbReference>
<comment type="caution">
    <text evidence="5">The sequence shown here is derived from an EMBL/GenBank/DDBJ whole genome shotgun (WGS) entry which is preliminary data.</text>
</comment>
<dbReference type="InterPro" id="IPR046335">
    <property type="entry name" value="LacI/GalR-like_sensor"/>
</dbReference>
<evidence type="ECO:0000256" key="1">
    <source>
        <dbReference type="ARBA" id="ARBA00023015"/>
    </source>
</evidence>
<dbReference type="Gene3D" id="1.10.260.40">
    <property type="entry name" value="lambda repressor-like DNA-binding domains"/>
    <property type="match status" value="1"/>
</dbReference>
<name>A0A922NYV6_9HYPH</name>
<dbReference type="Gene3D" id="3.40.50.2300">
    <property type="match status" value="2"/>
</dbReference>
<dbReference type="InterPro" id="IPR000843">
    <property type="entry name" value="HTH_LacI"/>
</dbReference>
<keyword evidence="2" id="KW-0238">DNA-binding</keyword>
<dbReference type="CDD" id="cd06267">
    <property type="entry name" value="PBP1_LacI_sugar_binding-like"/>
    <property type="match status" value="1"/>
</dbReference>
<dbReference type="OrthoDB" id="7912369at2"/>
<dbReference type="GO" id="GO:0000976">
    <property type="term" value="F:transcription cis-regulatory region binding"/>
    <property type="evidence" value="ECO:0007669"/>
    <property type="project" value="TreeGrafter"/>
</dbReference>
<organism evidence="5 6">
    <name type="scientific">Pseudorhizobium pelagicum</name>
    <dbReference type="NCBI Taxonomy" id="1509405"/>
    <lineage>
        <taxon>Bacteria</taxon>
        <taxon>Pseudomonadati</taxon>
        <taxon>Pseudomonadota</taxon>
        <taxon>Alphaproteobacteria</taxon>
        <taxon>Hyphomicrobiales</taxon>
        <taxon>Rhizobiaceae</taxon>
        <taxon>Rhizobium/Agrobacterium group</taxon>
        <taxon>Pseudorhizobium</taxon>
    </lineage>
</organism>
<dbReference type="PANTHER" id="PTHR30146:SF109">
    <property type="entry name" value="HTH-TYPE TRANSCRIPTIONAL REGULATOR GALS"/>
    <property type="match status" value="1"/>
</dbReference>
<feature type="domain" description="HTH lacI-type" evidence="4">
    <location>
        <begin position="15"/>
        <end position="70"/>
    </location>
</feature>
<dbReference type="Proteomes" id="UP000052167">
    <property type="component" value="Unassembled WGS sequence"/>
</dbReference>
<dbReference type="SUPFAM" id="SSF47413">
    <property type="entry name" value="lambda repressor-like DNA-binding domains"/>
    <property type="match status" value="1"/>
</dbReference>